<feature type="coiled-coil region" evidence="1">
    <location>
        <begin position="73"/>
        <end position="100"/>
    </location>
</feature>
<evidence type="ECO:0000313" key="3">
    <source>
        <dbReference type="Proteomes" id="UP000242814"/>
    </source>
</evidence>
<sequence length="148" mass="17648">EYVQVDHHCIMDFSIPHSDWNKLYHVLDKLDDDEFQIEKEFSYKQEEISQLFTKISHLHKQKKFLKKCACCFLESDVKSLEKLKKLKEEEEKQCEMQVTQQQEIEQLLTIIDDFSFKLSDLQLTQLNQSLNFISETVEPSALYLPDVQ</sequence>
<dbReference type="VEuPathDB" id="FungiDB:PADG_11057"/>
<evidence type="ECO:0000313" key="2">
    <source>
        <dbReference type="EMBL" id="ODH13522.1"/>
    </source>
</evidence>
<evidence type="ECO:0000256" key="1">
    <source>
        <dbReference type="SAM" id="Coils"/>
    </source>
</evidence>
<dbReference type="Proteomes" id="UP000242814">
    <property type="component" value="Unassembled WGS sequence"/>
</dbReference>
<dbReference type="AlphaFoldDB" id="A0A1D2J5E2"/>
<feature type="non-terminal residue" evidence="2">
    <location>
        <position position="1"/>
    </location>
</feature>
<comment type="caution">
    <text evidence="2">The sequence shown here is derived from an EMBL/GenBank/DDBJ whole genome shotgun (WGS) entry which is preliminary data.</text>
</comment>
<proteinExistence type="predicted"/>
<protein>
    <submittedName>
        <fullName evidence="2">Uncharacterized protein</fullName>
    </submittedName>
</protein>
<keyword evidence="1" id="KW-0175">Coiled coil</keyword>
<gene>
    <name evidence="2" type="ORF">ACO22_07172</name>
</gene>
<accession>A0A1D2J5E2</accession>
<name>A0A1D2J5E2_PARBR</name>
<organism evidence="2 3">
    <name type="scientific">Paracoccidioides brasiliensis</name>
    <dbReference type="NCBI Taxonomy" id="121759"/>
    <lineage>
        <taxon>Eukaryota</taxon>
        <taxon>Fungi</taxon>
        <taxon>Dikarya</taxon>
        <taxon>Ascomycota</taxon>
        <taxon>Pezizomycotina</taxon>
        <taxon>Eurotiomycetes</taxon>
        <taxon>Eurotiomycetidae</taxon>
        <taxon>Onygenales</taxon>
        <taxon>Ajellomycetaceae</taxon>
        <taxon>Paracoccidioides</taxon>
    </lineage>
</organism>
<dbReference type="EMBL" id="LZYO01000470">
    <property type="protein sequence ID" value="ODH13522.1"/>
    <property type="molecule type" value="Genomic_DNA"/>
</dbReference>
<reference evidence="2 3" key="1">
    <citation type="submission" date="2016-06" db="EMBL/GenBank/DDBJ databases">
        <authorList>
            <person name="Kjaerup R.B."/>
            <person name="Dalgaard T.S."/>
            <person name="Juul-Madsen H.R."/>
        </authorList>
    </citation>
    <scope>NUCLEOTIDE SEQUENCE [LARGE SCALE GENOMIC DNA]</scope>
    <source>
        <strain evidence="2 3">Pb300</strain>
    </source>
</reference>